<comment type="similarity">
    <text evidence="2">Belongs to the MipA/OmpV family.</text>
</comment>
<feature type="signal peptide" evidence="6">
    <location>
        <begin position="1"/>
        <end position="23"/>
    </location>
</feature>
<evidence type="ECO:0000256" key="6">
    <source>
        <dbReference type="SAM" id="SignalP"/>
    </source>
</evidence>
<evidence type="ECO:0000256" key="5">
    <source>
        <dbReference type="ARBA" id="ARBA00023237"/>
    </source>
</evidence>
<organism evidence="7 8">
    <name type="scientific">Sphingomonas echinoides</name>
    <dbReference type="NCBI Taxonomy" id="59803"/>
    <lineage>
        <taxon>Bacteria</taxon>
        <taxon>Pseudomonadati</taxon>
        <taxon>Pseudomonadota</taxon>
        <taxon>Alphaproteobacteria</taxon>
        <taxon>Sphingomonadales</taxon>
        <taxon>Sphingomonadaceae</taxon>
        <taxon>Sphingomonas</taxon>
    </lineage>
</organism>
<sequence length="290" mass="30600">MINRRLYLSAAALLLAGAAPAIAQERPATSERDQIAADFDKDSVTVGIGGAYFPDYEGSKTYRFTPAPVVIGSVKGFAFSVIGDRASLDVIPNRPGQTIDLQLGPVGVVNFDRSSLSSIDDPRIRALGKRGAAIELGGYVGIGKTGVITSKYDKVSVSVSYRKGVSGGHRSDIWEPQFTYLTPVSTKAAVGLYASAQHVGQGYADSYFSITPTQALASGLPTYNAHSGWKSYSAGGFVTYSLTGNLLHGFKVLAGGSYSRELGDFSYSPVTRIAGSPNQWLGAVGLAYTF</sequence>
<comment type="subcellular location">
    <subcellularLocation>
        <location evidence="1">Cell outer membrane</location>
    </subcellularLocation>
</comment>
<evidence type="ECO:0000313" key="8">
    <source>
        <dbReference type="Proteomes" id="UP001279660"/>
    </source>
</evidence>
<dbReference type="PANTHER" id="PTHR38776:SF1">
    <property type="entry name" value="MLTA-INTERACTING PROTEIN-RELATED"/>
    <property type="match status" value="1"/>
</dbReference>
<dbReference type="RefSeq" id="WP_010406018.1">
    <property type="nucleotide sequence ID" value="NZ_JAWXXV010000001.1"/>
</dbReference>
<accession>A0ABU4PGL9</accession>
<name>A0ABU4PGL9_9SPHN</name>
<evidence type="ECO:0000313" key="7">
    <source>
        <dbReference type="EMBL" id="MDX5982825.1"/>
    </source>
</evidence>
<dbReference type="Pfam" id="PF06629">
    <property type="entry name" value="MipA"/>
    <property type="match status" value="1"/>
</dbReference>
<dbReference type="EMBL" id="JAWXXV010000001">
    <property type="protein sequence ID" value="MDX5982825.1"/>
    <property type="molecule type" value="Genomic_DNA"/>
</dbReference>
<evidence type="ECO:0000256" key="3">
    <source>
        <dbReference type="ARBA" id="ARBA00022729"/>
    </source>
</evidence>
<protein>
    <submittedName>
        <fullName evidence="7">MipA/OmpV family protein</fullName>
    </submittedName>
</protein>
<keyword evidence="5" id="KW-0998">Cell outer membrane</keyword>
<evidence type="ECO:0000256" key="1">
    <source>
        <dbReference type="ARBA" id="ARBA00004442"/>
    </source>
</evidence>
<keyword evidence="8" id="KW-1185">Reference proteome</keyword>
<feature type="chain" id="PRO_5047219714" evidence="6">
    <location>
        <begin position="24"/>
        <end position="290"/>
    </location>
</feature>
<evidence type="ECO:0000256" key="2">
    <source>
        <dbReference type="ARBA" id="ARBA00005722"/>
    </source>
</evidence>
<proteinExistence type="inferred from homology"/>
<keyword evidence="3 6" id="KW-0732">Signal</keyword>
<dbReference type="PANTHER" id="PTHR38776">
    <property type="entry name" value="MLTA-INTERACTING PROTEIN-RELATED"/>
    <property type="match status" value="1"/>
</dbReference>
<comment type="caution">
    <text evidence="7">The sequence shown here is derived from an EMBL/GenBank/DDBJ whole genome shotgun (WGS) entry which is preliminary data.</text>
</comment>
<dbReference type="InterPro" id="IPR010583">
    <property type="entry name" value="MipA"/>
</dbReference>
<keyword evidence="4" id="KW-0472">Membrane</keyword>
<dbReference type="Proteomes" id="UP001279660">
    <property type="component" value="Unassembled WGS sequence"/>
</dbReference>
<evidence type="ECO:0000256" key="4">
    <source>
        <dbReference type="ARBA" id="ARBA00023136"/>
    </source>
</evidence>
<gene>
    <name evidence="7" type="ORF">SIL82_01015</name>
</gene>
<reference evidence="7 8" key="1">
    <citation type="submission" date="2023-11" db="EMBL/GenBank/DDBJ databases">
        <title>MicrobeMod: A computational toolkit for identifying prokaryotic methylation and restriction-modification with nanopore sequencing.</title>
        <authorList>
            <person name="Crits-Christoph A."/>
            <person name="Kang S.C."/>
            <person name="Lee H."/>
            <person name="Ostrov N."/>
        </authorList>
    </citation>
    <scope>NUCLEOTIDE SEQUENCE [LARGE SCALE GENOMIC DNA]</scope>
    <source>
        <strain evidence="7 8">ATCC 14820</strain>
    </source>
</reference>